<proteinExistence type="predicted"/>
<accession>A0A1E3VL62</accession>
<organism evidence="1 2">
    <name type="scientific">Methyloceanibacter stevinii</name>
    <dbReference type="NCBI Taxonomy" id="1774970"/>
    <lineage>
        <taxon>Bacteria</taxon>
        <taxon>Pseudomonadati</taxon>
        <taxon>Pseudomonadota</taxon>
        <taxon>Alphaproteobacteria</taxon>
        <taxon>Hyphomicrobiales</taxon>
        <taxon>Hyphomicrobiaceae</taxon>
        <taxon>Methyloceanibacter</taxon>
    </lineage>
</organism>
<gene>
    <name evidence="1" type="ORF">AUC70_10665</name>
</gene>
<evidence type="ECO:0000313" key="2">
    <source>
        <dbReference type="Proteomes" id="UP000094172"/>
    </source>
</evidence>
<dbReference type="InterPro" id="IPR008949">
    <property type="entry name" value="Isoprenoid_synthase_dom_sf"/>
</dbReference>
<reference evidence="1 2" key="1">
    <citation type="journal article" date="2016" name="Environ. Microbiol.">
        <title>New Methyloceanibacter diversity from North Sea sediments includes methanotroph containing solely the soluble methane monooxygenase.</title>
        <authorList>
            <person name="Vekeman B."/>
            <person name="Kerckhof F.M."/>
            <person name="Cremers G."/>
            <person name="de Vos P."/>
            <person name="Vandamme P."/>
            <person name="Boon N."/>
            <person name="Op den Camp H.J."/>
            <person name="Heylen K."/>
        </authorList>
    </citation>
    <scope>NUCLEOTIDE SEQUENCE [LARGE SCALE GENOMIC DNA]</scope>
    <source>
        <strain evidence="1 2">R-67176</strain>
    </source>
</reference>
<comment type="caution">
    <text evidence="1">The sequence shown here is derived from an EMBL/GenBank/DDBJ whole genome shotgun (WGS) entry which is preliminary data.</text>
</comment>
<dbReference type="Pfam" id="PF00494">
    <property type="entry name" value="SQS_PSY"/>
    <property type="match status" value="1"/>
</dbReference>
<dbReference type="InterPro" id="IPR002060">
    <property type="entry name" value="Squ/phyt_synthse"/>
</dbReference>
<dbReference type="AlphaFoldDB" id="A0A1E3VL62"/>
<name>A0A1E3VL62_9HYPH</name>
<dbReference type="EMBL" id="LPWE01000013">
    <property type="protein sequence ID" value="ODR94031.1"/>
    <property type="molecule type" value="Genomic_DNA"/>
</dbReference>
<protein>
    <recommendedName>
        <fullName evidence="3">Phytoene synthase</fullName>
    </recommendedName>
</protein>
<keyword evidence="2" id="KW-1185">Reference proteome</keyword>
<dbReference type="Proteomes" id="UP000094172">
    <property type="component" value="Unassembled WGS sequence"/>
</dbReference>
<evidence type="ECO:0000313" key="1">
    <source>
        <dbReference type="EMBL" id="ODR94031.1"/>
    </source>
</evidence>
<evidence type="ECO:0008006" key="3">
    <source>
        <dbReference type="Google" id="ProtNLM"/>
    </source>
</evidence>
<dbReference type="RefSeq" id="WP_083241591.1">
    <property type="nucleotide sequence ID" value="NZ_LPWE01000013.1"/>
</dbReference>
<dbReference type="SUPFAM" id="SSF48576">
    <property type="entry name" value="Terpenoid synthases"/>
    <property type="match status" value="1"/>
</dbReference>
<sequence length="271" mass="29214">MARQADPDRAIAALFAPSPVRDDLFALFALNGELARIAEQVSEPGLGAIRLQWWRDALERAETGETTGHPVADAFGDVLARRNLSRERIAGLIDARSFDIGETVMPDTRTLDAYLFDTTGGLFALAAEIVGAKGENQSLIAQAAGQAYGRVRVMRSLPALAAKGRTYLAADALEKSGTTPADIFAGNTTPGLIALLSDMREEARAALHEAYFHLHGEGMKGTGLDAAGQTAYLPLALVEPYLKALAKVKDPLHDIARINPLTRLWRLMRAR</sequence>
<dbReference type="STRING" id="1774970.AUC70_10665"/>
<dbReference type="Gene3D" id="1.10.600.10">
    <property type="entry name" value="Farnesyl Diphosphate Synthase"/>
    <property type="match status" value="1"/>
</dbReference>